<organism evidence="2 3">
    <name type="scientific">Stephania cephalantha</name>
    <dbReference type="NCBI Taxonomy" id="152367"/>
    <lineage>
        <taxon>Eukaryota</taxon>
        <taxon>Viridiplantae</taxon>
        <taxon>Streptophyta</taxon>
        <taxon>Embryophyta</taxon>
        <taxon>Tracheophyta</taxon>
        <taxon>Spermatophyta</taxon>
        <taxon>Magnoliopsida</taxon>
        <taxon>Ranunculales</taxon>
        <taxon>Menispermaceae</taxon>
        <taxon>Menispermoideae</taxon>
        <taxon>Cissampelideae</taxon>
        <taxon>Stephania</taxon>
    </lineage>
</organism>
<sequence>MCSSESLTDQLDLFRVVNNNFSPTISGPSGSAQHNGERHGLPYKAPNGVISMLA</sequence>
<reference evidence="2 3" key="1">
    <citation type="submission" date="2024-01" db="EMBL/GenBank/DDBJ databases">
        <title>Genome assemblies of Stephania.</title>
        <authorList>
            <person name="Yang L."/>
        </authorList>
    </citation>
    <scope>NUCLEOTIDE SEQUENCE [LARGE SCALE GENOMIC DNA]</scope>
    <source>
        <strain evidence="2">JXDWG</strain>
        <tissue evidence="2">Leaf</tissue>
    </source>
</reference>
<name>A0AAP0IQ20_9MAGN</name>
<dbReference type="Proteomes" id="UP001419268">
    <property type="component" value="Unassembled WGS sequence"/>
</dbReference>
<proteinExistence type="predicted"/>
<comment type="caution">
    <text evidence="2">The sequence shown here is derived from an EMBL/GenBank/DDBJ whole genome shotgun (WGS) entry which is preliminary data.</text>
</comment>
<evidence type="ECO:0000313" key="2">
    <source>
        <dbReference type="EMBL" id="KAK9118592.1"/>
    </source>
</evidence>
<protein>
    <submittedName>
        <fullName evidence="2">Uncharacterized protein</fullName>
    </submittedName>
</protein>
<evidence type="ECO:0000313" key="3">
    <source>
        <dbReference type="Proteomes" id="UP001419268"/>
    </source>
</evidence>
<dbReference type="EMBL" id="JBBNAG010000007">
    <property type="protein sequence ID" value="KAK9118592.1"/>
    <property type="molecule type" value="Genomic_DNA"/>
</dbReference>
<evidence type="ECO:0000256" key="1">
    <source>
        <dbReference type="SAM" id="MobiDB-lite"/>
    </source>
</evidence>
<dbReference type="AlphaFoldDB" id="A0AAP0IQ20"/>
<keyword evidence="3" id="KW-1185">Reference proteome</keyword>
<gene>
    <name evidence="2" type="ORF">Scep_016685</name>
</gene>
<accession>A0AAP0IQ20</accession>
<feature type="compositionally biased region" description="Polar residues" evidence="1">
    <location>
        <begin position="24"/>
        <end position="34"/>
    </location>
</feature>
<feature type="region of interest" description="Disordered" evidence="1">
    <location>
        <begin position="24"/>
        <end position="44"/>
    </location>
</feature>